<keyword evidence="2" id="KW-0677">Repeat</keyword>
<evidence type="ECO:0000256" key="1">
    <source>
        <dbReference type="ARBA" id="ARBA00022729"/>
    </source>
</evidence>
<evidence type="ECO:0000256" key="2">
    <source>
        <dbReference type="ARBA" id="ARBA00022737"/>
    </source>
</evidence>
<keyword evidence="1" id="KW-0732">Signal</keyword>
<comment type="caution">
    <text evidence="5">The sequence shown here is derived from an EMBL/GenBank/DDBJ whole genome shotgun (WGS) entry which is preliminary data.</text>
</comment>
<feature type="non-terminal residue" evidence="5">
    <location>
        <position position="1"/>
    </location>
</feature>
<dbReference type="PROSITE" id="PS51763">
    <property type="entry name" value="CBM10"/>
    <property type="match status" value="2"/>
</dbReference>
<feature type="domain" description="CBM10" evidence="4">
    <location>
        <begin position="38"/>
        <end position="71"/>
    </location>
</feature>
<keyword evidence="6" id="KW-1185">Reference proteome</keyword>
<feature type="domain" description="CBM10" evidence="4">
    <location>
        <begin position="1"/>
        <end position="33"/>
    </location>
</feature>
<accession>A0A1Y2E8Z0</accession>
<dbReference type="InterPro" id="IPR002883">
    <property type="entry name" value="CBM10/Dockerin_dom"/>
</dbReference>
<organism evidence="5 6">
    <name type="scientific">Neocallimastix californiae</name>
    <dbReference type="NCBI Taxonomy" id="1754190"/>
    <lineage>
        <taxon>Eukaryota</taxon>
        <taxon>Fungi</taxon>
        <taxon>Fungi incertae sedis</taxon>
        <taxon>Chytridiomycota</taxon>
        <taxon>Chytridiomycota incertae sedis</taxon>
        <taxon>Neocallimastigomycetes</taxon>
        <taxon>Neocallimastigales</taxon>
        <taxon>Neocallimastigaceae</taxon>
        <taxon>Neocallimastix</taxon>
    </lineage>
</organism>
<keyword evidence="3" id="KW-0378">Hydrolase</keyword>
<proteinExistence type="predicted"/>
<reference evidence="5 6" key="1">
    <citation type="submission" date="2016-08" db="EMBL/GenBank/DDBJ databases">
        <title>A Parts List for Fungal Cellulosomes Revealed by Comparative Genomics.</title>
        <authorList>
            <consortium name="DOE Joint Genome Institute"/>
            <person name="Haitjema C.H."/>
            <person name="Gilmore S.P."/>
            <person name="Henske J.K."/>
            <person name="Solomon K.V."/>
            <person name="De Groot R."/>
            <person name="Kuo A."/>
            <person name="Mondo S.J."/>
            <person name="Salamov A.A."/>
            <person name="Labutti K."/>
            <person name="Zhao Z."/>
            <person name="Chiniquy J."/>
            <person name="Barry K."/>
            <person name="Brewer H.M."/>
            <person name="Purvine S.O."/>
            <person name="Wright A.T."/>
            <person name="Boxma B."/>
            <person name="Van Alen T."/>
            <person name="Hackstein J.H."/>
            <person name="Baker S.E."/>
            <person name="Grigoriev I.V."/>
            <person name="O'Malley M.A."/>
        </authorList>
    </citation>
    <scope>NUCLEOTIDE SEQUENCE [LARGE SCALE GENOMIC DNA]</scope>
    <source>
        <strain evidence="5 6">G1</strain>
    </source>
</reference>
<dbReference type="EMBL" id="MCOG01000048">
    <property type="protein sequence ID" value="ORY67897.1"/>
    <property type="molecule type" value="Genomic_DNA"/>
</dbReference>
<name>A0A1Y2E8Z0_9FUNG</name>
<dbReference type="Pfam" id="PF02013">
    <property type="entry name" value="CBM_10"/>
    <property type="match status" value="2"/>
</dbReference>
<gene>
    <name evidence="5" type="ORF">LY90DRAFT_372955</name>
</gene>
<dbReference type="GO" id="GO:0016787">
    <property type="term" value="F:hydrolase activity"/>
    <property type="evidence" value="ECO:0007669"/>
    <property type="project" value="UniProtKB-KW"/>
</dbReference>
<dbReference type="SUPFAM" id="SSF64571">
    <property type="entry name" value="Cellulose docking domain, dockering"/>
    <property type="match status" value="2"/>
</dbReference>
<evidence type="ECO:0000313" key="6">
    <source>
        <dbReference type="Proteomes" id="UP000193920"/>
    </source>
</evidence>
<evidence type="ECO:0000259" key="4">
    <source>
        <dbReference type="PROSITE" id="PS51763"/>
    </source>
</evidence>
<protein>
    <recommendedName>
        <fullName evidence="4">CBM10 domain-containing protein</fullName>
    </recommendedName>
</protein>
<sequence length="71" mass="7794">AQGYKCCSANCEVVYTDDDGNWGVENNNWCGCGTEKNVCVGAQGYPCCKTETTVYFTDDDGNWSVENGDWC</sequence>
<dbReference type="OrthoDB" id="2134231at2759"/>
<dbReference type="Gene3D" id="3.90.1220.10">
    <property type="entry name" value="Cellulose docking domain, dockering"/>
    <property type="match status" value="2"/>
</dbReference>
<evidence type="ECO:0000256" key="3">
    <source>
        <dbReference type="ARBA" id="ARBA00022801"/>
    </source>
</evidence>
<dbReference type="InterPro" id="IPR009034">
    <property type="entry name" value="Dockerin_dom_fun_sf"/>
</dbReference>
<dbReference type="Proteomes" id="UP000193920">
    <property type="component" value="Unassembled WGS sequence"/>
</dbReference>
<feature type="non-terminal residue" evidence="5">
    <location>
        <position position="71"/>
    </location>
</feature>
<dbReference type="AlphaFoldDB" id="A0A1Y2E8Z0"/>
<evidence type="ECO:0000313" key="5">
    <source>
        <dbReference type="EMBL" id="ORY67897.1"/>
    </source>
</evidence>